<evidence type="ECO:0000256" key="2">
    <source>
        <dbReference type="ARBA" id="ARBA00022490"/>
    </source>
</evidence>
<dbReference type="Gene3D" id="1.10.720.30">
    <property type="entry name" value="SAP domain"/>
    <property type="match status" value="1"/>
</dbReference>
<dbReference type="EMBL" id="JAWDGP010006782">
    <property type="protein sequence ID" value="KAK3735512.1"/>
    <property type="molecule type" value="Genomic_DNA"/>
</dbReference>
<sequence>MDESQSRTNSWSQAALNFLGLSLDKEAESLSASKEPVAPLKTRSKPRLDMASGFTPEDEISMKLSRINGAINKMTKEEIQEKLASIGLNTCGVKDVLKKRLKNYYKRQRTAQCNRALTEDEVLKFDYLVVIDFEATCSETNDNFVHEIIEFPAVLVDAQGHVLSDDFQRFCKPKLNPKLTSFCTNLTGITQSQVDNAQYFPEVLVEFENWMSSHKLGTQHKFAILTDGPWDMARFLKTQTEICDIPFPHWARQWINLRKAYTAFYGCGKVNLQHMLQDLGMTFQGRPHSGLDDARNIAAIAARLLMDGCIMRVNEYQRDMRPPAGSSRGGGRAGSGGGGGSSRISSSKSRLTQKKPQTRERQPSGSRSYHGESADIPQEGDNLEDLLHYLKLQKS</sequence>
<dbReference type="InterPro" id="IPR036361">
    <property type="entry name" value="SAP_dom_sf"/>
</dbReference>
<dbReference type="GO" id="GO:0000175">
    <property type="term" value="F:3'-5'-RNA exonuclease activity"/>
    <property type="evidence" value="ECO:0007669"/>
    <property type="project" value="InterPro"/>
</dbReference>
<dbReference type="PANTHER" id="PTHR23044:SF61">
    <property type="entry name" value="3'-5' EXORIBONUCLEASE 1-RELATED"/>
    <property type="match status" value="1"/>
</dbReference>
<evidence type="ECO:0000259" key="8">
    <source>
        <dbReference type="PROSITE" id="PS50800"/>
    </source>
</evidence>
<dbReference type="InterPro" id="IPR003034">
    <property type="entry name" value="SAP_dom"/>
</dbReference>
<proteinExistence type="predicted"/>
<dbReference type="InterPro" id="IPR013520">
    <property type="entry name" value="Ribonucl_H"/>
</dbReference>
<keyword evidence="10" id="KW-1185">Reference proteome</keyword>
<dbReference type="InterPro" id="IPR051274">
    <property type="entry name" value="3-5_Exoribonuclease"/>
</dbReference>
<feature type="region of interest" description="Disordered" evidence="7">
    <location>
        <begin position="319"/>
        <end position="382"/>
    </location>
</feature>
<dbReference type="Pfam" id="PF02037">
    <property type="entry name" value="SAP"/>
    <property type="match status" value="1"/>
</dbReference>
<dbReference type="AlphaFoldDB" id="A0AAE0Y7S0"/>
<organism evidence="9 10">
    <name type="scientific">Elysia crispata</name>
    <name type="common">lettuce slug</name>
    <dbReference type="NCBI Taxonomy" id="231223"/>
    <lineage>
        <taxon>Eukaryota</taxon>
        <taxon>Metazoa</taxon>
        <taxon>Spiralia</taxon>
        <taxon>Lophotrochozoa</taxon>
        <taxon>Mollusca</taxon>
        <taxon>Gastropoda</taxon>
        <taxon>Heterobranchia</taxon>
        <taxon>Euthyneura</taxon>
        <taxon>Panpulmonata</taxon>
        <taxon>Sacoglossa</taxon>
        <taxon>Placobranchoidea</taxon>
        <taxon>Plakobranchidae</taxon>
        <taxon>Elysia</taxon>
    </lineage>
</organism>
<keyword evidence="5" id="KW-0269">Exonuclease</keyword>
<evidence type="ECO:0000256" key="7">
    <source>
        <dbReference type="SAM" id="MobiDB-lite"/>
    </source>
</evidence>
<feature type="domain" description="SAP" evidence="8">
    <location>
        <begin position="71"/>
        <end position="105"/>
    </location>
</feature>
<dbReference type="SUPFAM" id="SSF53098">
    <property type="entry name" value="Ribonuclease H-like"/>
    <property type="match status" value="1"/>
</dbReference>
<keyword evidence="3" id="KW-0540">Nuclease</keyword>
<protein>
    <recommendedName>
        <fullName evidence="8">SAP domain-containing protein</fullName>
    </recommendedName>
</protein>
<evidence type="ECO:0000256" key="4">
    <source>
        <dbReference type="ARBA" id="ARBA00022801"/>
    </source>
</evidence>
<evidence type="ECO:0000313" key="10">
    <source>
        <dbReference type="Proteomes" id="UP001283361"/>
    </source>
</evidence>
<dbReference type="Gene3D" id="3.30.420.10">
    <property type="entry name" value="Ribonuclease H-like superfamily/Ribonuclease H"/>
    <property type="match status" value="1"/>
</dbReference>
<dbReference type="PROSITE" id="PS50800">
    <property type="entry name" value="SAP"/>
    <property type="match status" value="1"/>
</dbReference>
<dbReference type="GO" id="GO:0005730">
    <property type="term" value="C:nucleolus"/>
    <property type="evidence" value="ECO:0007669"/>
    <property type="project" value="TreeGrafter"/>
</dbReference>
<dbReference type="Pfam" id="PF00929">
    <property type="entry name" value="RNase_T"/>
    <property type="match status" value="1"/>
</dbReference>
<comment type="subcellular location">
    <subcellularLocation>
        <location evidence="1">Cytoplasm</location>
    </subcellularLocation>
</comment>
<dbReference type="FunFam" id="3.30.420.10:FF:000034">
    <property type="entry name" value="3'-5' exoribonuclease 1"/>
    <property type="match status" value="1"/>
</dbReference>
<evidence type="ECO:0000313" key="9">
    <source>
        <dbReference type="EMBL" id="KAK3735512.1"/>
    </source>
</evidence>
<dbReference type="GO" id="GO:0005737">
    <property type="term" value="C:cytoplasm"/>
    <property type="evidence" value="ECO:0007669"/>
    <property type="project" value="UniProtKB-SubCell"/>
</dbReference>
<comment type="caution">
    <text evidence="9">The sequence shown here is derived from an EMBL/GenBank/DDBJ whole genome shotgun (WGS) entry which is preliminary data.</text>
</comment>
<keyword evidence="2" id="KW-0963">Cytoplasm</keyword>
<accession>A0AAE0Y7S0</accession>
<evidence type="ECO:0000256" key="6">
    <source>
        <dbReference type="ARBA" id="ARBA00023158"/>
    </source>
</evidence>
<dbReference type="SMART" id="SM00479">
    <property type="entry name" value="EXOIII"/>
    <property type="match status" value="1"/>
</dbReference>
<dbReference type="SMART" id="SM00513">
    <property type="entry name" value="SAP"/>
    <property type="match status" value="1"/>
</dbReference>
<name>A0AAE0Y7S0_9GAST</name>
<evidence type="ECO:0000256" key="1">
    <source>
        <dbReference type="ARBA" id="ARBA00004496"/>
    </source>
</evidence>
<dbReference type="CDD" id="cd06133">
    <property type="entry name" value="ERI-1_3'hExo_like"/>
    <property type="match status" value="1"/>
</dbReference>
<dbReference type="Proteomes" id="UP001283361">
    <property type="component" value="Unassembled WGS sequence"/>
</dbReference>
<dbReference type="InterPro" id="IPR036397">
    <property type="entry name" value="RNaseH_sf"/>
</dbReference>
<keyword evidence="6" id="KW-0943">RNA-mediated gene silencing</keyword>
<feature type="compositionally biased region" description="Gly residues" evidence="7">
    <location>
        <begin position="327"/>
        <end position="341"/>
    </location>
</feature>
<dbReference type="GO" id="GO:0003676">
    <property type="term" value="F:nucleic acid binding"/>
    <property type="evidence" value="ECO:0007669"/>
    <property type="project" value="InterPro"/>
</dbReference>
<dbReference type="InterPro" id="IPR047201">
    <property type="entry name" value="ERI-1_3'hExo-like"/>
</dbReference>
<evidence type="ECO:0000256" key="5">
    <source>
        <dbReference type="ARBA" id="ARBA00022839"/>
    </source>
</evidence>
<reference evidence="9" key="1">
    <citation type="journal article" date="2023" name="G3 (Bethesda)">
        <title>A reference genome for the long-term kleptoplast-retaining sea slug Elysia crispata morphotype clarki.</title>
        <authorList>
            <person name="Eastman K.E."/>
            <person name="Pendleton A.L."/>
            <person name="Shaikh M.A."/>
            <person name="Suttiyut T."/>
            <person name="Ogas R."/>
            <person name="Tomko P."/>
            <person name="Gavelis G."/>
            <person name="Widhalm J.R."/>
            <person name="Wisecaver J.H."/>
        </authorList>
    </citation>
    <scope>NUCLEOTIDE SEQUENCE</scope>
    <source>
        <strain evidence="9">ECLA1</strain>
    </source>
</reference>
<dbReference type="SUPFAM" id="SSF68906">
    <property type="entry name" value="SAP domain"/>
    <property type="match status" value="1"/>
</dbReference>
<dbReference type="GO" id="GO:0031047">
    <property type="term" value="P:regulatory ncRNA-mediated gene silencing"/>
    <property type="evidence" value="ECO:0007669"/>
    <property type="project" value="UniProtKB-KW"/>
</dbReference>
<evidence type="ECO:0000256" key="3">
    <source>
        <dbReference type="ARBA" id="ARBA00022722"/>
    </source>
</evidence>
<gene>
    <name evidence="9" type="ORF">RRG08_007131</name>
</gene>
<keyword evidence="4" id="KW-0378">Hydrolase</keyword>
<dbReference type="PANTHER" id="PTHR23044">
    <property type="entry name" value="3'-5' EXONUCLEASE ERI1-RELATED"/>
    <property type="match status" value="1"/>
</dbReference>
<dbReference type="InterPro" id="IPR012337">
    <property type="entry name" value="RNaseH-like_sf"/>
</dbReference>